<dbReference type="AlphaFoldDB" id="A0A1C7NUY5"/>
<dbReference type="EMBL" id="LGLV01000017">
    <property type="protein sequence ID" value="OBZ92821.1"/>
    <property type="molecule type" value="Genomic_DNA"/>
</dbReference>
<dbReference type="OrthoDB" id="8295899at2"/>
<name>A0A1C7NUY5_9HYPH</name>
<dbReference type="Proteomes" id="UP000093111">
    <property type="component" value="Unassembled WGS sequence"/>
</dbReference>
<organism evidence="1 2">
    <name type="scientific">Pararhizobium polonicum</name>
    <dbReference type="NCBI Taxonomy" id="1612624"/>
    <lineage>
        <taxon>Bacteria</taxon>
        <taxon>Pseudomonadati</taxon>
        <taxon>Pseudomonadota</taxon>
        <taxon>Alphaproteobacteria</taxon>
        <taxon>Hyphomicrobiales</taxon>
        <taxon>Rhizobiaceae</taxon>
        <taxon>Rhizobium/Agrobacterium group</taxon>
        <taxon>Pararhizobium</taxon>
    </lineage>
</organism>
<reference evidence="1 2" key="1">
    <citation type="journal article" date="2016" name="Syst. Appl. Microbiol.">
        <title>Pararhizobium polonicum sp. nov. isolated from tumors on stone fruit rootstocks.</title>
        <authorList>
            <person name="Pulawska J."/>
            <person name="Kuzmanovic N."/>
            <person name="Willems A."/>
            <person name="Pothier J.F."/>
        </authorList>
    </citation>
    <scope>NUCLEOTIDE SEQUENCE [LARGE SCALE GENOMIC DNA]</scope>
    <source>
        <strain evidence="1 2">F5.1</strain>
    </source>
</reference>
<protein>
    <submittedName>
        <fullName evidence="1">Uncharacterized protein</fullName>
    </submittedName>
</protein>
<evidence type="ECO:0000313" key="2">
    <source>
        <dbReference type="Proteomes" id="UP000093111"/>
    </source>
</evidence>
<dbReference type="RefSeq" id="WP_068957381.1">
    <property type="nucleotide sequence ID" value="NZ_LGLV01000017.1"/>
</dbReference>
<gene>
    <name evidence="1" type="ORF">ADU59_24100</name>
</gene>
<proteinExistence type="predicted"/>
<sequence>MVTSLQAVRTLSSEYILKALKETDQQSQSQGGGTRNALLQRYGIDTSSSTSNAQSTLTALLNTLSAQTKTLTTTDEAAETAVSTDIQTASFMTGLKQKLEDMAGLAATSKQATSMLAALEAGTLTVTDPAKGITIKAWDVDSAAEKETTSKTGDTGETTGWSQFLKSHLTRGDSGAYAKTADGSYIDASTGDSAYFGTIGSGYVYLSWPQAKTDA</sequence>
<comment type="caution">
    <text evidence="1">The sequence shown here is derived from an EMBL/GenBank/DDBJ whole genome shotgun (WGS) entry which is preliminary data.</text>
</comment>
<evidence type="ECO:0000313" key="1">
    <source>
        <dbReference type="EMBL" id="OBZ92821.1"/>
    </source>
</evidence>
<accession>A0A1C7NUY5</accession>
<keyword evidence="2" id="KW-1185">Reference proteome</keyword>